<keyword evidence="4 7" id="KW-0067">ATP-binding</keyword>
<evidence type="ECO:0000259" key="10">
    <source>
        <dbReference type="PROSITE" id="PS51195"/>
    </source>
</evidence>
<dbReference type="AlphaFoldDB" id="A0A846J3D6"/>
<evidence type="ECO:0000313" key="11">
    <source>
        <dbReference type="EMBL" id="NFJ08586.1"/>
    </source>
</evidence>
<dbReference type="InterPro" id="IPR001650">
    <property type="entry name" value="Helicase_C-like"/>
</dbReference>
<gene>
    <name evidence="11" type="ORF">FC871_08880</name>
</gene>
<dbReference type="InterPro" id="IPR050079">
    <property type="entry name" value="DEAD_box_RNA_helicase"/>
</dbReference>
<keyword evidence="1 7" id="KW-0547">Nucleotide-binding</keyword>
<dbReference type="PROSITE" id="PS51194">
    <property type="entry name" value="HELICASE_CTER"/>
    <property type="match status" value="1"/>
</dbReference>
<proteinExistence type="inferred from homology"/>
<feature type="domain" description="Helicase C-terminal" evidence="9">
    <location>
        <begin position="214"/>
        <end position="376"/>
    </location>
</feature>
<reference evidence="11 12" key="1">
    <citation type="submission" date="2019-04" db="EMBL/GenBank/DDBJ databases">
        <title>Genome sequencing of Clostridium botulinum Groups I-IV and Clostridium butyricum.</title>
        <authorList>
            <person name="Brunt J."/>
            <person name="Van Vliet A.H.M."/>
            <person name="Stringer S.C."/>
            <person name="Carter A.T."/>
            <person name="Peck M.W."/>
        </authorList>
    </citation>
    <scope>NUCLEOTIDE SEQUENCE [LARGE SCALE GENOMIC DNA]</scope>
    <source>
        <strain evidence="11 12">Colworth BL30</strain>
    </source>
</reference>
<evidence type="ECO:0000259" key="9">
    <source>
        <dbReference type="PROSITE" id="PS51194"/>
    </source>
</evidence>
<dbReference type="GO" id="GO:0003724">
    <property type="term" value="F:RNA helicase activity"/>
    <property type="evidence" value="ECO:0007669"/>
    <property type="project" value="InterPro"/>
</dbReference>
<accession>A0A846J3D6</accession>
<dbReference type="PANTHER" id="PTHR47959">
    <property type="entry name" value="ATP-DEPENDENT RNA HELICASE RHLE-RELATED"/>
    <property type="match status" value="1"/>
</dbReference>
<keyword evidence="3 7" id="KW-0347">Helicase</keyword>
<dbReference type="InterPro" id="IPR000629">
    <property type="entry name" value="RNA-helicase_DEAD-box_CS"/>
</dbReference>
<dbReference type="Proteomes" id="UP000480039">
    <property type="component" value="Unassembled WGS sequence"/>
</dbReference>
<dbReference type="EMBL" id="SWQE01000004">
    <property type="protein sequence ID" value="NFJ08586.1"/>
    <property type="molecule type" value="Genomic_DNA"/>
</dbReference>
<feature type="domain" description="DEAD-box RNA helicase Q" evidence="10">
    <location>
        <begin position="2"/>
        <end position="30"/>
    </location>
</feature>
<organism evidence="11 12">
    <name type="scientific">Clostridium botulinum</name>
    <dbReference type="NCBI Taxonomy" id="1491"/>
    <lineage>
        <taxon>Bacteria</taxon>
        <taxon>Bacillati</taxon>
        <taxon>Bacillota</taxon>
        <taxon>Clostridia</taxon>
        <taxon>Eubacteriales</taxon>
        <taxon>Clostridiaceae</taxon>
        <taxon>Clostridium</taxon>
    </lineage>
</organism>
<dbReference type="GO" id="GO:0005524">
    <property type="term" value="F:ATP binding"/>
    <property type="evidence" value="ECO:0007669"/>
    <property type="project" value="UniProtKB-KW"/>
</dbReference>
<dbReference type="InterPro" id="IPR014014">
    <property type="entry name" value="RNA_helicase_DEAD_Q_motif"/>
</dbReference>
<evidence type="ECO:0000256" key="5">
    <source>
        <dbReference type="ARBA" id="ARBA00038437"/>
    </source>
</evidence>
<comment type="similarity">
    <text evidence="5 7">Belongs to the DEAD box helicase family.</text>
</comment>
<dbReference type="SMART" id="SM00490">
    <property type="entry name" value="HELICc"/>
    <property type="match status" value="1"/>
</dbReference>
<evidence type="ECO:0000256" key="6">
    <source>
        <dbReference type="PROSITE-ProRule" id="PRU00552"/>
    </source>
</evidence>
<dbReference type="Pfam" id="PF00270">
    <property type="entry name" value="DEAD"/>
    <property type="match status" value="1"/>
</dbReference>
<dbReference type="GO" id="GO:0016787">
    <property type="term" value="F:hydrolase activity"/>
    <property type="evidence" value="ECO:0007669"/>
    <property type="project" value="UniProtKB-KW"/>
</dbReference>
<protein>
    <submittedName>
        <fullName evidence="11">DEAD/DEAH box helicase</fullName>
    </submittedName>
</protein>
<evidence type="ECO:0000256" key="2">
    <source>
        <dbReference type="ARBA" id="ARBA00022801"/>
    </source>
</evidence>
<evidence type="ECO:0000313" key="12">
    <source>
        <dbReference type="Proteomes" id="UP000480039"/>
    </source>
</evidence>
<dbReference type="PANTHER" id="PTHR47959:SF1">
    <property type="entry name" value="ATP-DEPENDENT RNA HELICASE DBPA"/>
    <property type="match status" value="1"/>
</dbReference>
<dbReference type="PROSITE" id="PS00039">
    <property type="entry name" value="DEAD_ATP_HELICASE"/>
    <property type="match status" value="1"/>
</dbReference>
<comment type="caution">
    <text evidence="11">The sequence shown here is derived from an EMBL/GenBank/DDBJ whole genome shotgun (WGS) entry which is preliminary data.</text>
</comment>
<dbReference type="PROSITE" id="PS51192">
    <property type="entry name" value="HELICASE_ATP_BIND_1"/>
    <property type="match status" value="1"/>
</dbReference>
<evidence type="ECO:0000256" key="3">
    <source>
        <dbReference type="ARBA" id="ARBA00022806"/>
    </source>
</evidence>
<dbReference type="Gene3D" id="3.40.50.300">
    <property type="entry name" value="P-loop containing nucleotide triphosphate hydrolases"/>
    <property type="match status" value="2"/>
</dbReference>
<feature type="domain" description="Helicase ATP-binding" evidence="8">
    <location>
        <begin position="33"/>
        <end position="203"/>
    </location>
</feature>
<sequence length="376" mass="43168">MIKFEELGLSDSIIDILKNQRIIEPTPIQEESIMLIKNGNDVIAEAQTGTGKTLAFLLPMFENISPNINAIQGLIITPTRELAIQITEEAMKLKKAKDLNILAAYGGKDIGSQIKKLKNNIHLVIATPGRLLDHLNRNTLNFKDLKTLVLDEADEMLLMGFKNEVRSIIENTPRKRQTLCFSATMNSEVKKLAYKNMRDPKLIIIEKEEVTLKNIKQVLIETTDRRKQEDLCKILNEENPFMAIIFCRTKRRVDNLEEDLYKKGYNCEKLHGSMTQPKRERIMRSFKNLEIQYLIATDVAARGLDITGVTHVFNYDIPENSESYIHRIGRTGRAGEKGYTFLFVAPKDEQTLDMIEKEIKFKIPRRTLTNSKEDNK</sequence>
<dbReference type="SUPFAM" id="SSF52540">
    <property type="entry name" value="P-loop containing nucleoside triphosphate hydrolases"/>
    <property type="match status" value="1"/>
</dbReference>
<name>A0A846J3D6_CLOBO</name>
<evidence type="ECO:0000256" key="4">
    <source>
        <dbReference type="ARBA" id="ARBA00022840"/>
    </source>
</evidence>
<dbReference type="InterPro" id="IPR014001">
    <property type="entry name" value="Helicase_ATP-bd"/>
</dbReference>
<evidence type="ECO:0000256" key="7">
    <source>
        <dbReference type="RuleBase" id="RU000492"/>
    </source>
</evidence>
<feature type="short sequence motif" description="Q motif" evidence="6">
    <location>
        <begin position="2"/>
        <end position="30"/>
    </location>
</feature>
<dbReference type="CDD" id="cd00268">
    <property type="entry name" value="DEADc"/>
    <property type="match status" value="1"/>
</dbReference>
<dbReference type="GO" id="GO:0005829">
    <property type="term" value="C:cytosol"/>
    <property type="evidence" value="ECO:0007669"/>
    <property type="project" value="TreeGrafter"/>
</dbReference>
<evidence type="ECO:0000256" key="1">
    <source>
        <dbReference type="ARBA" id="ARBA00022741"/>
    </source>
</evidence>
<dbReference type="InterPro" id="IPR011545">
    <property type="entry name" value="DEAD/DEAH_box_helicase_dom"/>
</dbReference>
<dbReference type="GO" id="GO:0003676">
    <property type="term" value="F:nucleic acid binding"/>
    <property type="evidence" value="ECO:0007669"/>
    <property type="project" value="InterPro"/>
</dbReference>
<dbReference type="InterPro" id="IPR044742">
    <property type="entry name" value="DEAD/DEAH_RhlB"/>
</dbReference>
<dbReference type="PROSITE" id="PS51195">
    <property type="entry name" value="Q_MOTIF"/>
    <property type="match status" value="1"/>
</dbReference>
<dbReference type="CDD" id="cd18787">
    <property type="entry name" value="SF2_C_DEAD"/>
    <property type="match status" value="1"/>
</dbReference>
<dbReference type="Pfam" id="PF00271">
    <property type="entry name" value="Helicase_C"/>
    <property type="match status" value="1"/>
</dbReference>
<dbReference type="InterPro" id="IPR027417">
    <property type="entry name" value="P-loop_NTPase"/>
</dbReference>
<keyword evidence="2 7" id="KW-0378">Hydrolase</keyword>
<dbReference type="SMART" id="SM00487">
    <property type="entry name" value="DEXDc"/>
    <property type="match status" value="1"/>
</dbReference>
<evidence type="ECO:0000259" key="8">
    <source>
        <dbReference type="PROSITE" id="PS51192"/>
    </source>
</evidence>